<keyword evidence="5" id="KW-0997">Cell inner membrane</keyword>
<dbReference type="GO" id="GO:0015627">
    <property type="term" value="C:type II protein secretion system complex"/>
    <property type="evidence" value="ECO:0007669"/>
    <property type="project" value="InterPro"/>
</dbReference>
<keyword evidence="3" id="KW-1003">Cell membrane</keyword>
<keyword evidence="4" id="KW-0488">Methylation</keyword>
<evidence type="ECO:0000313" key="11">
    <source>
        <dbReference type="EMBL" id="SEE32137.1"/>
    </source>
</evidence>
<feature type="transmembrane region" description="Helical" evidence="10">
    <location>
        <begin position="6"/>
        <end position="31"/>
    </location>
</feature>
<dbReference type="GO" id="GO:0005886">
    <property type="term" value="C:plasma membrane"/>
    <property type="evidence" value="ECO:0007669"/>
    <property type="project" value="UniProtKB-SubCell"/>
</dbReference>
<dbReference type="NCBIfam" id="TIGR01708">
    <property type="entry name" value="typeII_sec_gspH"/>
    <property type="match status" value="1"/>
</dbReference>
<sequence>MRHAAAGFTLIELMVVMVLIGVLVSMVHISLGDNHARNARQEADVVLGLMQGLREKAVLEGQEYGLRLELGAYQLMRFDGEQWQASEPRVLLPDGLVLALTLDGQDQPLTAGSGTPQLLWLSSDENTAFELHLDSPPQRWRSIVSDGLGDAVIDVPEARHEG</sequence>
<organism evidence="11 12">
    <name type="scientific">Pseudomonas deceptionensis</name>
    <dbReference type="NCBI Taxonomy" id="882211"/>
    <lineage>
        <taxon>Bacteria</taxon>
        <taxon>Pseudomonadati</taxon>
        <taxon>Pseudomonadota</taxon>
        <taxon>Gammaproteobacteria</taxon>
        <taxon>Pseudomonadales</taxon>
        <taxon>Pseudomonadaceae</taxon>
        <taxon>Pseudomonas</taxon>
    </lineage>
</organism>
<keyword evidence="7 10" id="KW-1133">Transmembrane helix</keyword>
<evidence type="ECO:0000256" key="5">
    <source>
        <dbReference type="ARBA" id="ARBA00022519"/>
    </source>
</evidence>
<keyword evidence="6 10" id="KW-0812">Transmembrane</keyword>
<comment type="caution">
    <text evidence="11">The sequence shown here is derived from an EMBL/GenBank/DDBJ whole genome shotgun (WGS) entry which is preliminary data.</text>
</comment>
<evidence type="ECO:0000256" key="10">
    <source>
        <dbReference type="SAM" id="Phobius"/>
    </source>
</evidence>
<evidence type="ECO:0000256" key="1">
    <source>
        <dbReference type="ARBA" id="ARBA00004377"/>
    </source>
</evidence>
<evidence type="ECO:0000256" key="8">
    <source>
        <dbReference type="ARBA" id="ARBA00023136"/>
    </source>
</evidence>
<dbReference type="Gene3D" id="3.55.40.10">
    <property type="entry name" value="minor pseudopilin epsh domain"/>
    <property type="match status" value="1"/>
</dbReference>
<dbReference type="Proteomes" id="UP000183613">
    <property type="component" value="Unassembled WGS sequence"/>
</dbReference>
<evidence type="ECO:0000256" key="4">
    <source>
        <dbReference type="ARBA" id="ARBA00022481"/>
    </source>
</evidence>
<evidence type="ECO:0000256" key="6">
    <source>
        <dbReference type="ARBA" id="ARBA00022692"/>
    </source>
</evidence>
<dbReference type="PROSITE" id="PS00409">
    <property type="entry name" value="PROKAR_NTER_METHYL"/>
    <property type="match status" value="1"/>
</dbReference>
<dbReference type="RefSeq" id="WP_048360426.1">
    <property type="nucleotide sequence ID" value="NZ_FNUD01000002.1"/>
</dbReference>
<dbReference type="InterPro" id="IPR012902">
    <property type="entry name" value="N_methyl_site"/>
</dbReference>
<name>A0A0J6GDD2_PSEDM</name>
<dbReference type="GO" id="GO:0015628">
    <property type="term" value="P:protein secretion by the type II secretion system"/>
    <property type="evidence" value="ECO:0007669"/>
    <property type="project" value="InterPro"/>
</dbReference>
<dbReference type="OrthoDB" id="5730913at2"/>
<evidence type="ECO:0000256" key="2">
    <source>
        <dbReference type="ARBA" id="ARBA00021549"/>
    </source>
</evidence>
<dbReference type="Pfam" id="PF07963">
    <property type="entry name" value="N_methyl"/>
    <property type="match status" value="1"/>
</dbReference>
<evidence type="ECO:0000313" key="12">
    <source>
        <dbReference type="Proteomes" id="UP000183613"/>
    </source>
</evidence>
<keyword evidence="8 10" id="KW-0472">Membrane</keyword>
<gene>
    <name evidence="11" type="ORF">SAMN04489800_0491</name>
</gene>
<comment type="subcellular location">
    <subcellularLocation>
        <location evidence="1">Cell inner membrane</location>
        <topology evidence="1">Single-pass membrane protein</topology>
    </subcellularLocation>
</comment>
<accession>A0A0J6GDD2</accession>
<keyword evidence="12" id="KW-1185">Reference proteome</keyword>
<evidence type="ECO:0000256" key="3">
    <source>
        <dbReference type="ARBA" id="ARBA00022475"/>
    </source>
</evidence>
<dbReference type="EMBL" id="FNUD01000002">
    <property type="protein sequence ID" value="SEE32137.1"/>
    <property type="molecule type" value="Genomic_DNA"/>
</dbReference>
<dbReference type="InterPro" id="IPR045584">
    <property type="entry name" value="Pilin-like"/>
</dbReference>
<dbReference type="PRINTS" id="PR00885">
    <property type="entry name" value="BCTERIALGSPH"/>
</dbReference>
<dbReference type="AlphaFoldDB" id="A0A0J6GDD2"/>
<dbReference type="SUPFAM" id="SSF54523">
    <property type="entry name" value="Pili subunits"/>
    <property type="match status" value="1"/>
</dbReference>
<evidence type="ECO:0000256" key="7">
    <source>
        <dbReference type="ARBA" id="ARBA00022989"/>
    </source>
</evidence>
<dbReference type="NCBIfam" id="TIGR02532">
    <property type="entry name" value="IV_pilin_GFxxxE"/>
    <property type="match status" value="1"/>
</dbReference>
<dbReference type="InterPro" id="IPR002416">
    <property type="entry name" value="T2SS_protein-GspH"/>
</dbReference>
<dbReference type="PATRIC" id="fig|882211.3.peg.2705"/>
<proteinExistence type="predicted"/>
<protein>
    <recommendedName>
        <fullName evidence="2">Type II secretion system protein H</fullName>
    </recommendedName>
    <alternativeName>
        <fullName evidence="9">General secretion pathway protein H</fullName>
    </alternativeName>
</protein>
<dbReference type="InterPro" id="IPR049875">
    <property type="entry name" value="TypeII_GspH"/>
</dbReference>
<reference evidence="11" key="1">
    <citation type="submission" date="2016-10" db="EMBL/GenBank/DDBJ databases">
        <authorList>
            <person name="Varghese N."/>
            <person name="Submissions S."/>
        </authorList>
    </citation>
    <scope>NUCLEOTIDE SEQUENCE [LARGE SCALE GENOMIC DNA]</scope>
    <source>
        <strain evidence="11">LMG 25555</strain>
    </source>
</reference>
<evidence type="ECO:0000256" key="9">
    <source>
        <dbReference type="ARBA" id="ARBA00030775"/>
    </source>
</evidence>